<dbReference type="PANTHER" id="PTHR46438:SF2">
    <property type="entry name" value="ALPHA_BETA-HYDROLASES SUPERFAMILY PROTEIN"/>
    <property type="match status" value="1"/>
</dbReference>
<gene>
    <name evidence="3" type="ORF">CVIRNUC_005164</name>
</gene>
<dbReference type="InterPro" id="IPR000073">
    <property type="entry name" value="AB_hydrolase_1"/>
</dbReference>
<feature type="compositionally biased region" description="Polar residues" evidence="1">
    <location>
        <begin position="265"/>
        <end position="278"/>
    </location>
</feature>
<dbReference type="PANTHER" id="PTHR46438">
    <property type="entry name" value="ALPHA/BETA-HYDROLASES SUPERFAMILY PROTEIN"/>
    <property type="match status" value="1"/>
</dbReference>
<dbReference type="GO" id="GO:0003824">
    <property type="term" value="F:catalytic activity"/>
    <property type="evidence" value="ECO:0007669"/>
    <property type="project" value="InterPro"/>
</dbReference>
<evidence type="ECO:0000313" key="3">
    <source>
        <dbReference type="EMBL" id="CAK0780755.1"/>
    </source>
</evidence>
<organism evidence="3 4">
    <name type="scientific">Coccomyxa viridis</name>
    <dbReference type="NCBI Taxonomy" id="1274662"/>
    <lineage>
        <taxon>Eukaryota</taxon>
        <taxon>Viridiplantae</taxon>
        <taxon>Chlorophyta</taxon>
        <taxon>core chlorophytes</taxon>
        <taxon>Trebouxiophyceae</taxon>
        <taxon>Trebouxiophyceae incertae sedis</taxon>
        <taxon>Coccomyxaceae</taxon>
        <taxon>Coccomyxa</taxon>
    </lineage>
</organism>
<dbReference type="InterPro" id="IPR000639">
    <property type="entry name" value="Epox_hydrolase-like"/>
</dbReference>
<evidence type="ECO:0000256" key="1">
    <source>
        <dbReference type="SAM" id="MobiDB-lite"/>
    </source>
</evidence>
<proteinExistence type="predicted"/>
<keyword evidence="4" id="KW-1185">Reference proteome</keyword>
<reference evidence="3 4" key="1">
    <citation type="submission" date="2023-10" db="EMBL/GenBank/DDBJ databases">
        <authorList>
            <person name="Maclean D."/>
            <person name="Macfadyen A."/>
        </authorList>
    </citation>
    <scope>NUCLEOTIDE SEQUENCE [LARGE SCALE GENOMIC DNA]</scope>
</reference>
<name>A0AAV1I5A2_9CHLO</name>
<accession>A0AAV1I5A2</accession>
<protein>
    <recommendedName>
        <fullName evidence="2">AB hydrolase-1 domain-containing protein</fullName>
    </recommendedName>
</protein>
<dbReference type="InterPro" id="IPR029058">
    <property type="entry name" value="AB_hydrolase_fold"/>
</dbReference>
<comment type="caution">
    <text evidence="3">The sequence shown here is derived from an EMBL/GenBank/DDBJ whole genome shotgun (WGS) entry which is preliminary data.</text>
</comment>
<sequence length="434" mass="47729">MMLNRLAAGQSELTQGNCRLLQRPANFRNAVIPLRVTLKLSRTLTRSMDRNMIACVALASQELTRNAPPIVEAGSEVDSHGITRLPLRREGWNFWEWEGRKIHYITAGDKGTPLLLIHGFGASAYHWRYNINELAKTHRVFAVDLLGFGWSDKPLVEYSKYDLWPRQLSTFINEVIGEPAVVAGNSLGGYASLATAVRYPETVKGVVLLNAAGRFEEVKAEAQAQVEAALPSTEAGQGAKEALREASGVEPDSSNGNPVSGARPTGQSLGSSPASTSGRPAASAKEETSLLTRITAPFKELAMRGTIYTSFVFAKQPKRIRQVLQQVYKNEQNIDDELVNSIVWPAQGNNAAEVFYRIITGEGTPVNVLLNELDKPVLLLWGADDPWIRPQSAERIRSLYPRAEKVLLPGVGHCPQDDAPERVNEELLKWVATI</sequence>
<dbReference type="AlphaFoldDB" id="A0AAV1I5A2"/>
<dbReference type="Pfam" id="PF12697">
    <property type="entry name" value="Abhydrolase_6"/>
    <property type="match status" value="1"/>
</dbReference>
<feature type="region of interest" description="Disordered" evidence="1">
    <location>
        <begin position="229"/>
        <end position="286"/>
    </location>
</feature>
<evidence type="ECO:0000259" key="2">
    <source>
        <dbReference type="Pfam" id="PF12697"/>
    </source>
</evidence>
<dbReference type="SUPFAM" id="SSF53474">
    <property type="entry name" value="alpha/beta-Hydrolases"/>
    <property type="match status" value="1"/>
</dbReference>
<dbReference type="PRINTS" id="PR00111">
    <property type="entry name" value="ABHYDROLASE"/>
</dbReference>
<dbReference type="EMBL" id="CAUYUE010000006">
    <property type="protein sequence ID" value="CAK0780755.1"/>
    <property type="molecule type" value="Genomic_DNA"/>
</dbReference>
<dbReference type="Gene3D" id="3.40.50.1820">
    <property type="entry name" value="alpha/beta hydrolase"/>
    <property type="match status" value="1"/>
</dbReference>
<dbReference type="Proteomes" id="UP001314263">
    <property type="component" value="Unassembled WGS sequence"/>
</dbReference>
<evidence type="ECO:0000313" key="4">
    <source>
        <dbReference type="Proteomes" id="UP001314263"/>
    </source>
</evidence>
<feature type="domain" description="AB hydrolase-1" evidence="2">
    <location>
        <begin position="114"/>
        <end position="425"/>
    </location>
</feature>
<dbReference type="PRINTS" id="PR00412">
    <property type="entry name" value="EPOXHYDRLASE"/>
</dbReference>
<dbReference type="GO" id="GO:0009507">
    <property type="term" value="C:chloroplast"/>
    <property type="evidence" value="ECO:0007669"/>
    <property type="project" value="TreeGrafter"/>
</dbReference>